<dbReference type="GO" id="GO:0051301">
    <property type="term" value="P:cell division"/>
    <property type="evidence" value="ECO:0007669"/>
    <property type="project" value="UniProtKB-KW"/>
</dbReference>
<dbReference type="Pfam" id="PF01098">
    <property type="entry name" value="FTSW_RODA_SPOVE"/>
    <property type="match status" value="1"/>
</dbReference>
<feature type="transmembrane region" description="Helical" evidence="7">
    <location>
        <begin position="97"/>
        <end position="118"/>
    </location>
</feature>
<keyword evidence="8" id="KW-0132">Cell division</keyword>
<feature type="transmembrane region" description="Helical" evidence="7">
    <location>
        <begin position="168"/>
        <end position="193"/>
    </location>
</feature>
<evidence type="ECO:0000256" key="2">
    <source>
        <dbReference type="ARBA" id="ARBA00022692"/>
    </source>
</evidence>
<feature type="transmembrane region" description="Helical" evidence="7">
    <location>
        <begin position="205"/>
        <end position="225"/>
    </location>
</feature>
<dbReference type="RefSeq" id="WP_012798542.1">
    <property type="nucleotide sequence ID" value="NC_013165.1"/>
</dbReference>
<dbReference type="KEGG" id="shi:Shel_14200"/>
<feature type="compositionally biased region" description="Polar residues" evidence="6">
    <location>
        <begin position="18"/>
        <end position="32"/>
    </location>
</feature>
<keyword evidence="5 7" id="KW-0472">Membrane</keyword>
<evidence type="ECO:0000256" key="5">
    <source>
        <dbReference type="ARBA" id="ARBA00023136"/>
    </source>
</evidence>
<dbReference type="STRING" id="471855.Shel_14200"/>
<feature type="transmembrane region" description="Helical" evidence="7">
    <location>
        <begin position="308"/>
        <end position="331"/>
    </location>
</feature>
<dbReference type="PANTHER" id="PTHR30474">
    <property type="entry name" value="CELL CYCLE PROTEIN"/>
    <property type="match status" value="1"/>
</dbReference>
<feature type="transmembrane region" description="Helical" evidence="7">
    <location>
        <begin position="376"/>
        <end position="396"/>
    </location>
</feature>
<dbReference type="PANTHER" id="PTHR30474:SF1">
    <property type="entry name" value="PEPTIDOGLYCAN GLYCOSYLTRANSFERASE MRDB"/>
    <property type="match status" value="1"/>
</dbReference>
<reference evidence="8 9" key="1">
    <citation type="journal article" date="2009" name="Stand. Genomic Sci.">
        <title>Complete genome sequence of Slackia heliotrinireducens type strain (RHS 1).</title>
        <authorList>
            <person name="Pukall R."/>
            <person name="Lapidus A."/>
            <person name="Nolan M."/>
            <person name="Copeland A."/>
            <person name="Glavina Del Rio T."/>
            <person name="Lucas S."/>
            <person name="Chen F."/>
            <person name="Tice H."/>
            <person name="Cheng J.F."/>
            <person name="Chertkov O."/>
            <person name="Bruce D."/>
            <person name="Goodwin L."/>
            <person name="Kuske C."/>
            <person name="Brettin T."/>
            <person name="Detter J.C."/>
            <person name="Han C."/>
            <person name="Pitluck S."/>
            <person name="Pati A."/>
            <person name="Mavrommatis K."/>
            <person name="Ivanova N."/>
            <person name="Ovchinnikova G."/>
            <person name="Chen A."/>
            <person name="Palaniappan K."/>
            <person name="Schneider S."/>
            <person name="Rohde M."/>
            <person name="Chain P."/>
            <person name="D'haeseleer P."/>
            <person name="Goker M."/>
            <person name="Bristow J."/>
            <person name="Eisen J.A."/>
            <person name="Markowitz V."/>
            <person name="Kyrpides N.C."/>
            <person name="Klenk H.P."/>
            <person name="Hugenholtz P."/>
        </authorList>
    </citation>
    <scope>NUCLEOTIDE SEQUENCE [LARGE SCALE GENOMIC DNA]</scope>
    <source>
        <strain evidence="9">ATCC 29202 / DSM 20476 / NCTC 11029 / RHS 1</strain>
    </source>
</reference>
<comment type="subcellular location">
    <subcellularLocation>
        <location evidence="1">Membrane</location>
        <topology evidence="1">Multi-pass membrane protein</topology>
    </subcellularLocation>
</comment>
<evidence type="ECO:0000256" key="1">
    <source>
        <dbReference type="ARBA" id="ARBA00004141"/>
    </source>
</evidence>
<accession>C7N6A5</accession>
<feature type="transmembrane region" description="Helical" evidence="7">
    <location>
        <begin position="337"/>
        <end position="355"/>
    </location>
</feature>
<dbReference type="GO" id="GO:0005886">
    <property type="term" value="C:plasma membrane"/>
    <property type="evidence" value="ECO:0007669"/>
    <property type="project" value="TreeGrafter"/>
</dbReference>
<dbReference type="Proteomes" id="UP000002026">
    <property type="component" value="Chromosome"/>
</dbReference>
<protein>
    <submittedName>
        <fullName evidence="8">Bacterial cell division membrane protein</fullName>
    </submittedName>
</protein>
<dbReference type="GO" id="GO:0015648">
    <property type="term" value="F:lipid-linked peptidoglycan transporter activity"/>
    <property type="evidence" value="ECO:0007669"/>
    <property type="project" value="TreeGrafter"/>
</dbReference>
<evidence type="ECO:0000256" key="6">
    <source>
        <dbReference type="SAM" id="MobiDB-lite"/>
    </source>
</evidence>
<evidence type="ECO:0000256" key="7">
    <source>
        <dbReference type="SAM" id="Phobius"/>
    </source>
</evidence>
<keyword evidence="8" id="KW-0131">Cell cycle</keyword>
<keyword evidence="4 7" id="KW-1133">Transmembrane helix</keyword>
<feature type="region of interest" description="Disordered" evidence="6">
    <location>
        <begin position="11"/>
        <end position="32"/>
    </location>
</feature>
<dbReference type="InterPro" id="IPR011923">
    <property type="entry name" value="RodA/MrdB"/>
</dbReference>
<feature type="transmembrane region" description="Helical" evidence="7">
    <location>
        <begin position="41"/>
        <end position="60"/>
    </location>
</feature>
<keyword evidence="9" id="KW-1185">Reference proteome</keyword>
<keyword evidence="3" id="KW-0133">Cell shape</keyword>
<keyword evidence="2 7" id="KW-0812">Transmembrane</keyword>
<evidence type="ECO:0000256" key="4">
    <source>
        <dbReference type="ARBA" id="ARBA00022989"/>
    </source>
</evidence>
<dbReference type="EMBL" id="CP001684">
    <property type="protein sequence ID" value="ACV22440.1"/>
    <property type="molecule type" value="Genomic_DNA"/>
</dbReference>
<dbReference type="GO" id="GO:0032153">
    <property type="term" value="C:cell division site"/>
    <property type="evidence" value="ECO:0007669"/>
    <property type="project" value="TreeGrafter"/>
</dbReference>
<evidence type="ECO:0000313" key="8">
    <source>
        <dbReference type="EMBL" id="ACV22440.1"/>
    </source>
</evidence>
<name>C7N6A5_SLAHD</name>
<proteinExistence type="predicted"/>
<dbReference type="GO" id="GO:0008360">
    <property type="term" value="P:regulation of cell shape"/>
    <property type="evidence" value="ECO:0007669"/>
    <property type="project" value="UniProtKB-KW"/>
</dbReference>
<dbReference type="NCBIfam" id="TIGR02210">
    <property type="entry name" value="rodA_shape"/>
    <property type="match status" value="1"/>
</dbReference>
<dbReference type="AlphaFoldDB" id="C7N6A5"/>
<evidence type="ECO:0000313" key="9">
    <source>
        <dbReference type="Proteomes" id="UP000002026"/>
    </source>
</evidence>
<dbReference type="InterPro" id="IPR001182">
    <property type="entry name" value="FtsW/RodA"/>
</dbReference>
<feature type="transmembrane region" description="Helical" evidence="7">
    <location>
        <begin position="66"/>
        <end position="85"/>
    </location>
</feature>
<sequence length="405" mass="43823">MADFNQISFLRTPVDSPSGAQTQKHANPSGSKKTGTVPVPLLLIVTALVGYGLVVVYAAVASNSDYSFSHQLVGIAMGIVVMLIVRMFDYRMLAGYTIMLLIVNVVLIMSPHLPVIGVTSHGATSWINVGMQLQPGEFAKVTVILLDASLMARYGANLDDPREYMKVLGIMAIPFLCIMTQPDLGTGLVYLFIDAVALVIGGAKTRYLLITLAVCVMLVAVMFGIDELIKNSTGEYKLLKQYQRNRLLVFLDPEADTSGSGYNLQQAMIAIGSGGLFGKGYMNATQSSLGFVPESATDFIFCVLAEQFGFFGSLLLLALYLALIFICISIARNAGDLHGTIIVMCVVGMWLFQILENIGMDIGLMPITGIPLPFMSYGTSFMMVNFILLGVVWSVYAHKGSKQDV</sequence>
<gene>
    <name evidence="8" type="ordered locus">Shel_14200</name>
</gene>
<evidence type="ECO:0000256" key="3">
    <source>
        <dbReference type="ARBA" id="ARBA00022960"/>
    </source>
</evidence>
<dbReference type="eggNOG" id="COG0772">
    <property type="taxonomic scope" value="Bacteria"/>
</dbReference>
<dbReference type="HOGENOM" id="CLU_029243_2_2_11"/>
<organism evidence="8 9">
    <name type="scientific">Slackia heliotrinireducens (strain ATCC 29202 / DSM 20476 / NCTC 11029 / RHS 1)</name>
    <name type="common">Peptococcus heliotrinreducens</name>
    <dbReference type="NCBI Taxonomy" id="471855"/>
    <lineage>
        <taxon>Bacteria</taxon>
        <taxon>Bacillati</taxon>
        <taxon>Actinomycetota</taxon>
        <taxon>Coriobacteriia</taxon>
        <taxon>Eggerthellales</taxon>
        <taxon>Eggerthellaceae</taxon>
        <taxon>Slackia</taxon>
    </lineage>
</organism>